<evidence type="ECO:0000256" key="4">
    <source>
        <dbReference type="ARBA" id="ARBA00022490"/>
    </source>
</evidence>
<dbReference type="Gene3D" id="3.40.30.10">
    <property type="entry name" value="Glutaredoxin"/>
    <property type="match status" value="1"/>
</dbReference>
<evidence type="ECO:0000256" key="6">
    <source>
        <dbReference type="ARBA" id="ARBA00023284"/>
    </source>
</evidence>
<name>A0A9Q0C5U8_9POAL</name>
<comment type="function">
    <text evidence="1">Has a glutathione-disulfide oxidoreductase activity in the presence of NADPH and glutathione reductase. Reduces low molecular weight disulfides and proteins.</text>
</comment>
<dbReference type="NCBIfam" id="TIGR02189">
    <property type="entry name" value="GlrX-like_plant"/>
    <property type="match status" value="1"/>
</dbReference>
<dbReference type="PROSITE" id="PS51354">
    <property type="entry name" value="GLUTAREDOXIN_2"/>
    <property type="match status" value="1"/>
</dbReference>
<dbReference type="AlphaFoldDB" id="A0A9Q0C5U8"/>
<dbReference type="Proteomes" id="UP001151287">
    <property type="component" value="Unassembled WGS sequence"/>
</dbReference>
<organism evidence="8 9">
    <name type="scientific">Rhynchospora breviuscula</name>
    <dbReference type="NCBI Taxonomy" id="2022672"/>
    <lineage>
        <taxon>Eukaryota</taxon>
        <taxon>Viridiplantae</taxon>
        <taxon>Streptophyta</taxon>
        <taxon>Embryophyta</taxon>
        <taxon>Tracheophyta</taxon>
        <taxon>Spermatophyta</taxon>
        <taxon>Magnoliopsida</taxon>
        <taxon>Liliopsida</taxon>
        <taxon>Poales</taxon>
        <taxon>Cyperaceae</taxon>
        <taxon>Cyperoideae</taxon>
        <taxon>Rhynchosporeae</taxon>
        <taxon>Rhynchospora</taxon>
    </lineage>
</organism>
<dbReference type="InterPro" id="IPR036249">
    <property type="entry name" value="Thioredoxin-like_sf"/>
</dbReference>
<sequence>MDRLAKLASQRSVVVFGKSSCCMSHTITRLFIELGVNPTVHELDQDLRGREMERALARLLGSSGSDVPAVFIGGKLVGSTDKVMALHLSGSLIPMLRDAGALWV</sequence>
<keyword evidence="6" id="KW-0676">Redox-active center</keyword>
<comment type="similarity">
    <text evidence="3">Belongs to the glutaredoxin family. CC-type subfamily.</text>
</comment>
<dbReference type="Pfam" id="PF00462">
    <property type="entry name" value="Glutaredoxin"/>
    <property type="match status" value="1"/>
</dbReference>
<dbReference type="CDD" id="cd03419">
    <property type="entry name" value="GRX_GRXh_1_2_like"/>
    <property type="match status" value="1"/>
</dbReference>
<evidence type="ECO:0000256" key="3">
    <source>
        <dbReference type="ARBA" id="ARBA00007568"/>
    </source>
</evidence>
<evidence type="ECO:0000256" key="5">
    <source>
        <dbReference type="ARBA" id="ARBA00022982"/>
    </source>
</evidence>
<comment type="caution">
    <text evidence="8">The sequence shown here is derived from an EMBL/GenBank/DDBJ whole genome shotgun (WGS) entry which is preliminary data.</text>
</comment>
<accession>A0A9Q0C5U8</accession>
<evidence type="ECO:0000256" key="1">
    <source>
        <dbReference type="ARBA" id="ARBA00002549"/>
    </source>
</evidence>
<evidence type="ECO:0000259" key="7">
    <source>
        <dbReference type="Pfam" id="PF00462"/>
    </source>
</evidence>
<proteinExistence type="inferred from homology"/>
<dbReference type="PANTHER" id="PTHR10168">
    <property type="entry name" value="GLUTAREDOXIN"/>
    <property type="match status" value="1"/>
</dbReference>
<dbReference type="EMBL" id="JAMQYH010000005">
    <property type="protein sequence ID" value="KAJ1687739.1"/>
    <property type="molecule type" value="Genomic_DNA"/>
</dbReference>
<dbReference type="OrthoDB" id="599352at2759"/>
<evidence type="ECO:0000313" key="8">
    <source>
        <dbReference type="EMBL" id="KAJ1687739.1"/>
    </source>
</evidence>
<dbReference type="SUPFAM" id="SSF52833">
    <property type="entry name" value="Thioredoxin-like"/>
    <property type="match status" value="1"/>
</dbReference>
<protein>
    <recommendedName>
        <fullName evidence="7">Glutaredoxin domain-containing protein</fullName>
    </recommendedName>
</protein>
<evidence type="ECO:0000313" key="9">
    <source>
        <dbReference type="Proteomes" id="UP001151287"/>
    </source>
</evidence>
<reference evidence="8" key="1">
    <citation type="journal article" date="2022" name="Cell">
        <title>Repeat-based holocentromeres influence genome architecture and karyotype evolution.</title>
        <authorList>
            <person name="Hofstatter P.G."/>
            <person name="Thangavel G."/>
            <person name="Lux T."/>
            <person name="Neumann P."/>
            <person name="Vondrak T."/>
            <person name="Novak P."/>
            <person name="Zhang M."/>
            <person name="Costa L."/>
            <person name="Castellani M."/>
            <person name="Scott A."/>
            <person name="Toegelov H."/>
            <person name="Fuchs J."/>
            <person name="Mata-Sucre Y."/>
            <person name="Dias Y."/>
            <person name="Vanzela A.L.L."/>
            <person name="Huettel B."/>
            <person name="Almeida C.C.S."/>
            <person name="Simkova H."/>
            <person name="Souza G."/>
            <person name="Pedrosa-Harand A."/>
            <person name="Macas J."/>
            <person name="Mayer K.F.X."/>
            <person name="Houben A."/>
            <person name="Marques A."/>
        </authorList>
    </citation>
    <scope>NUCLEOTIDE SEQUENCE</scope>
    <source>
        <strain evidence="8">RhyBre1mFocal</strain>
    </source>
</reference>
<evidence type="ECO:0000256" key="2">
    <source>
        <dbReference type="ARBA" id="ARBA00004496"/>
    </source>
</evidence>
<keyword evidence="5" id="KW-0813">Transport</keyword>
<dbReference type="InterPro" id="IPR002109">
    <property type="entry name" value="Glutaredoxin"/>
</dbReference>
<feature type="domain" description="Glutaredoxin" evidence="7">
    <location>
        <begin position="13"/>
        <end position="77"/>
    </location>
</feature>
<keyword evidence="9" id="KW-1185">Reference proteome</keyword>
<dbReference type="InterPro" id="IPR011905">
    <property type="entry name" value="GlrX-like_pln_2"/>
</dbReference>
<keyword evidence="4" id="KW-0963">Cytoplasm</keyword>
<dbReference type="GO" id="GO:0005737">
    <property type="term" value="C:cytoplasm"/>
    <property type="evidence" value="ECO:0007669"/>
    <property type="project" value="UniProtKB-SubCell"/>
</dbReference>
<dbReference type="FunFam" id="3.40.30.10:FF:000028">
    <property type="entry name" value="Glutaredoxin family protein"/>
    <property type="match status" value="1"/>
</dbReference>
<comment type="subcellular location">
    <subcellularLocation>
        <location evidence="2">Cytoplasm</location>
    </subcellularLocation>
</comment>
<gene>
    <name evidence="8" type="ORF">LUZ63_019129</name>
</gene>
<keyword evidence="5" id="KW-0249">Electron transport</keyword>